<evidence type="ECO:0000256" key="2">
    <source>
        <dbReference type="ARBA" id="ARBA00023157"/>
    </source>
</evidence>
<evidence type="ECO:0000256" key="1">
    <source>
        <dbReference type="ARBA" id="ARBA00022734"/>
    </source>
</evidence>
<dbReference type="AlphaFoldDB" id="A0A3P9J8P9"/>
<dbReference type="Pfam" id="PF00059">
    <property type="entry name" value="Lectin_C"/>
    <property type="match status" value="1"/>
</dbReference>
<evidence type="ECO:0000313" key="5">
    <source>
        <dbReference type="Proteomes" id="UP000265200"/>
    </source>
</evidence>
<dbReference type="InterPro" id="IPR016186">
    <property type="entry name" value="C-type_lectin-like/link_sf"/>
</dbReference>
<reference evidence="4" key="4">
    <citation type="submission" date="2025-09" db="UniProtKB">
        <authorList>
            <consortium name="Ensembl"/>
        </authorList>
    </citation>
    <scope>IDENTIFICATION</scope>
    <source>
        <strain evidence="4">HSOK</strain>
    </source>
</reference>
<dbReference type="GO" id="GO:0030246">
    <property type="term" value="F:carbohydrate binding"/>
    <property type="evidence" value="ECO:0007669"/>
    <property type="project" value="UniProtKB-KW"/>
</dbReference>
<dbReference type="InterPro" id="IPR018378">
    <property type="entry name" value="C-type_lectin_CS"/>
</dbReference>
<dbReference type="PROSITE" id="PS50041">
    <property type="entry name" value="C_TYPE_LECTIN_2"/>
    <property type="match status" value="1"/>
</dbReference>
<sequence length="174" mass="20246">MMVCGILCVIQGCREATASIHLSAQLMCMDLSCIYFSVQTCRSFQQGWVYFGSSLYFISSTKLPWLQSRDDCQQRGADLVIINSKEEQVGFVTITLSTQIHMMAFLLLKETMKWNWVDGTLLTERFVYWGQGEPNGHTTRNITCVEIRFFEQENSWNDIRCYEQNFWICEKNAL</sequence>
<dbReference type="InterPro" id="IPR016187">
    <property type="entry name" value="CTDL_fold"/>
</dbReference>
<keyword evidence="1" id="KW-0430">Lectin</keyword>
<dbReference type="SUPFAM" id="SSF56436">
    <property type="entry name" value="C-type lectin-like"/>
    <property type="match status" value="1"/>
</dbReference>
<reference key="1">
    <citation type="journal article" date="2007" name="Nature">
        <title>The medaka draft genome and insights into vertebrate genome evolution.</title>
        <authorList>
            <person name="Kasahara M."/>
            <person name="Naruse K."/>
            <person name="Sasaki S."/>
            <person name="Nakatani Y."/>
            <person name="Qu W."/>
            <person name="Ahsan B."/>
            <person name="Yamada T."/>
            <person name="Nagayasu Y."/>
            <person name="Doi K."/>
            <person name="Kasai Y."/>
            <person name="Jindo T."/>
            <person name="Kobayashi D."/>
            <person name="Shimada A."/>
            <person name="Toyoda A."/>
            <person name="Kuroki Y."/>
            <person name="Fujiyama A."/>
            <person name="Sasaki T."/>
            <person name="Shimizu A."/>
            <person name="Asakawa S."/>
            <person name="Shimizu N."/>
            <person name="Hashimoto S."/>
            <person name="Yang J."/>
            <person name="Lee Y."/>
            <person name="Matsushima K."/>
            <person name="Sugano S."/>
            <person name="Sakaizumi M."/>
            <person name="Narita T."/>
            <person name="Ohishi K."/>
            <person name="Haga S."/>
            <person name="Ohta F."/>
            <person name="Nomoto H."/>
            <person name="Nogata K."/>
            <person name="Morishita T."/>
            <person name="Endo T."/>
            <person name="Shin-I T."/>
            <person name="Takeda H."/>
            <person name="Morishita S."/>
            <person name="Kohara Y."/>
        </authorList>
    </citation>
    <scope>NUCLEOTIDE SEQUENCE [LARGE SCALE GENOMIC DNA]</scope>
    <source>
        <strain>Hd-rR</strain>
    </source>
</reference>
<accession>A0A3P9J8P9</accession>
<dbReference type="PANTHER" id="PTHR22803">
    <property type="entry name" value="MANNOSE, PHOSPHOLIPASE, LECTIN RECEPTOR RELATED"/>
    <property type="match status" value="1"/>
</dbReference>
<dbReference type="Gene3D" id="3.10.100.10">
    <property type="entry name" value="Mannose-Binding Protein A, subunit A"/>
    <property type="match status" value="1"/>
</dbReference>
<feature type="domain" description="C-type lectin" evidence="3">
    <location>
        <begin position="51"/>
        <end position="170"/>
    </location>
</feature>
<evidence type="ECO:0000259" key="3">
    <source>
        <dbReference type="PROSITE" id="PS50041"/>
    </source>
</evidence>
<evidence type="ECO:0000313" key="4">
    <source>
        <dbReference type="Ensembl" id="ENSORLP00015028657.1"/>
    </source>
</evidence>
<dbReference type="InterPro" id="IPR001304">
    <property type="entry name" value="C-type_lectin-like"/>
</dbReference>
<dbReference type="Ensembl" id="ENSORLT00015031868.1">
    <property type="protein sequence ID" value="ENSORLP00015028657.1"/>
    <property type="gene ID" value="ENSORLG00015011393.1"/>
</dbReference>
<keyword evidence="2" id="KW-1015">Disulfide bond</keyword>
<dbReference type="CDD" id="cd03590">
    <property type="entry name" value="CLECT_DC-SIGN_like"/>
    <property type="match status" value="1"/>
</dbReference>
<dbReference type="Proteomes" id="UP000265200">
    <property type="component" value="Chromosome 13"/>
</dbReference>
<dbReference type="PROSITE" id="PS00615">
    <property type="entry name" value="C_TYPE_LECTIN_1"/>
    <property type="match status" value="1"/>
</dbReference>
<name>A0A3P9J8P9_ORYLA</name>
<dbReference type="SMART" id="SM00034">
    <property type="entry name" value="CLECT"/>
    <property type="match status" value="1"/>
</dbReference>
<dbReference type="InterPro" id="IPR050111">
    <property type="entry name" value="C-type_lectin/snaclec_domain"/>
</dbReference>
<proteinExistence type="predicted"/>
<organism evidence="4 5">
    <name type="scientific">Oryzias latipes</name>
    <name type="common">Japanese rice fish</name>
    <name type="synonym">Japanese killifish</name>
    <dbReference type="NCBI Taxonomy" id="8090"/>
    <lineage>
        <taxon>Eukaryota</taxon>
        <taxon>Metazoa</taxon>
        <taxon>Chordata</taxon>
        <taxon>Craniata</taxon>
        <taxon>Vertebrata</taxon>
        <taxon>Euteleostomi</taxon>
        <taxon>Actinopterygii</taxon>
        <taxon>Neopterygii</taxon>
        <taxon>Teleostei</taxon>
        <taxon>Neoteleostei</taxon>
        <taxon>Acanthomorphata</taxon>
        <taxon>Ovalentaria</taxon>
        <taxon>Atherinomorphae</taxon>
        <taxon>Beloniformes</taxon>
        <taxon>Adrianichthyidae</taxon>
        <taxon>Oryziinae</taxon>
        <taxon>Oryzias</taxon>
    </lineage>
</organism>
<reference evidence="4 5" key="2">
    <citation type="submission" date="2017-04" db="EMBL/GenBank/DDBJ databases">
        <title>CpG methylation of centromeres and impact of large insertions on vertebrate speciation.</title>
        <authorList>
            <person name="Ichikawa K."/>
            <person name="Yoshimura J."/>
            <person name="Morishita S."/>
        </authorList>
    </citation>
    <scope>NUCLEOTIDE SEQUENCE</scope>
    <source>
        <strain evidence="4 5">HSOK</strain>
    </source>
</reference>
<reference evidence="4" key="3">
    <citation type="submission" date="2025-08" db="UniProtKB">
        <authorList>
            <consortium name="Ensembl"/>
        </authorList>
    </citation>
    <scope>IDENTIFICATION</scope>
    <source>
        <strain evidence="4">HSOK</strain>
    </source>
</reference>
<protein>
    <recommendedName>
        <fullName evidence="3">C-type lectin domain-containing protein</fullName>
    </recommendedName>
</protein>
<dbReference type="InterPro" id="IPR033989">
    <property type="entry name" value="CD209-like_CTLD"/>
</dbReference>